<dbReference type="Proteomes" id="UP000306145">
    <property type="component" value="Unassembled WGS sequence"/>
</dbReference>
<dbReference type="Pfam" id="PF00501">
    <property type="entry name" value="AMP-binding"/>
    <property type="match status" value="1"/>
</dbReference>
<dbReference type="CDD" id="cd17646">
    <property type="entry name" value="A_NRPS_AB3403-like"/>
    <property type="match status" value="1"/>
</dbReference>
<reference evidence="6 7" key="1">
    <citation type="submission" date="2019-06" db="EMBL/GenBank/DDBJ databases">
        <title>Micromonospora ordensis sp. nov., isolated from deep marine sediment.</title>
        <authorList>
            <person name="Veyisoglu A."/>
            <person name="Carro L."/>
            <person name="Klenk H.-P."/>
            <person name="Sahin N."/>
        </authorList>
    </citation>
    <scope>NUCLEOTIDE SEQUENCE [LARGE SCALE GENOMIC DNA]</scope>
    <source>
        <strain evidence="6 7">S2509</strain>
    </source>
</reference>
<dbReference type="Pfam" id="PF00668">
    <property type="entry name" value="Condensation"/>
    <property type="match status" value="1"/>
</dbReference>
<dbReference type="Pfam" id="PF13193">
    <property type="entry name" value="AMP-binding_C"/>
    <property type="match status" value="1"/>
</dbReference>
<dbReference type="RefSeq" id="WP_139584372.1">
    <property type="nucleotide sequence ID" value="NZ_VDFY01000138.1"/>
</dbReference>
<sequence>MSIDDDTATAGAVRFSDSDRARLLKLRLSGGGSTATPEPVISRRPSADSDPPLASFAQQRAWFFEQMAPNSESSRTSYLWRITGAFDVAAFERGVDEVRRRHDALRTTFAMVDGQPRQLIADWQPVAIPLVNWSDRTVEQAEADAARWTEREAEGPYDLTTGPLMRMWVIRLSPDRHLLAIVMHHIMFDRMSLGVFWSELSAIYAAFAAGEPSPLPPLPIQYADYGVWQESWIDTPEAVEHREYWRRQLAGAPQSIDLPFDYARPSQLSGVGLRVEFVVPANVVARLRALASSRDSSLFMVLLTTFHSLLWRYSGNSDIVTASPAAGRIRPELEGLIGHFVNQLPIRTRITGDPTFVELLAQVRETALDAYAHEDVPLERIVLDIAPPRDTSFNPLFQIAFDGGREDNPPKLGDLTLELLQGGDSATSLDIQAELGLRGEELFGAFRYSRDLFRPETADRMVRHFSTLLAAVAEDPHRPVSQLPMMTDEERHELLPAWNDTRVDYSGPATLHGLIEQQVARTPGAVALTFEDRSVSYAELNAMANRVAHRLRALGVGPETLVGVCAERSIELVVGLLGVLKAGGAYVPLDPEYPADRIAFMVADVAAPVVLVQEHLRGLVPAADSTVLSLDDDAEWAGERVANPAPTAGPDHLAYVIYTSGSTGRPKGVPNTHRGIWNRLEWMQQTYRLGADDAVLQKTPASFDVSVWEFFWPLRAGARLVLARPGGQKDAGYLRDLLISQRVTTAHFVPSMLAVFLDEAGFEDCATLRRVICSGEELPAAVAAEFVRRAPGSELHNLYGPTEAAVDVSAWHCRPEALTGLASPPIGGPISNLRLYVLDGRLNQVPIGVGGELYIGGAGVARGYHGRPALTAERFVADPFSIESGARLYRTGDRARWRLEPHPAESDGPGPRGVIEFLGRVDQQVKLRGFRIELGEIEAVLARDPAVDRAAVAVRENGVGDKMLVAYVVLAAGREVDPTELRQRLGNELPQYMLPGAVVVLDRLPLTPNGKLDRLALPNPEFPPTEGRPPRTEAERALCALFAEVLGRDTVTIDDNFFEIGGHSLLGVRLITRIRTRLGVGCRPFDLFRNPTVATLAVALHRSGGWPGEAASFSETRFIAMTNPFDDPNGTYVVLVNEEGQHSLWPEGLATPAGWEVVHGPGDRAACLDHVERTWTDMRPLSLVRRLTSPSN</sequence>
<dbReference type="GO" id="GO:0008610">
    <property type="term" value="P:lipid biosynthetic process"/>
    <property type="evidence" value="ECO:0007669"/>
    <property type="project" value="UniProtKB-ARBA"/>
</dbReference>
<evidence type="ECO:0000256" key="2">
    <source>
        <dbReference type="ARBA" id="ARBA00022450"/>
    </source>
</evidence>
<dbReference type="InterPro" id="IPR025110">
    <property type="entry name" value="AMP-bd_C"/>
</dbReference>
<dbReference type="InterPro" id="IPR005153">
    <property type="entry name" value="MbtH-like_dom"/>
</dbReference>
<keyword evidence="2" id="KW-0596">Phosphopantetheine</keyword>
<dbReference type="Gene3D" id="3.30.559.10">
    <property type="entry name" value="Chloramphenicol acetyltransferase-like domain"/>
    <property type="match status" value="1"/>
</dbReference>
<dbReference type="Gene3D" id="3.90.820.10">
    <property type="entry name" value="Structural Genomics, Unknown Function 30-nov-00 1gh9 Mol_id"/>
    <property type="match status" value="1"/>
</dbReference>
<dbReference type="InterPro" id="IPR009081">
    <property type="entry name" value="PP-bd_ACP"/>
</dbReference>
<dbReference type="InterPro" id="IPR001242">
    <property type="entry name" value="Condensation_dom"/>
</dbReference>
<protein>
    <submittedName>
        <fullName evidence="6">Amino acid adenylation domain-containing protein</fullName>
    </submittedName>
</protein>
<organism evidence="6 7">
    <name type="scientific">Micromonospora orduensis</name>
    <dbReference type="NCBI Taxonomy" id="1420891"/>
    <lineage>
        <taxon>Bacteria</taxon>
        <taxon>Bacillati</taxon>
        <taxon>Actinomycetota</taxon>
        <taxon>Actinomycetes</taxon>
        <taxon>Micromonosporales</taxon>
        <taxon>Micromonosporaceae</taxon>
        <taxon>Micromonospora</taxon>
    </lineage>
</organism>
<dbReference type="PANTHER" id="PTHR45527:SF1">
    <property type="entry name" value="FATTY ACID SYNTHASE"/>
    <property type="match status" value="1"/>
</dbReference>
<dbReference type="GO" id="GO:0009366">
    <property type="term" value="C:enterobactin synthetase complex"/>
    <property type="evidence" value="ECO:0007669"/>
    <property type="project" value="TreeGrafter"/>
</dbReference>
<comment type="caution">
    <text evidence="6">The sequence shown here is derived from an EMBL/GenBank/DDBJ whole genome shotgun (WGS) entry which is preliminary data.</text>
</comment>
<dbReference type="PROSITE" id="PS00455">
    <property type="entry name" value="AMP_BINDING"/>
    <property type="match status" value="1"/>
</dbReference>
<evidence type="ECO:0000313" key="6">
    <source>
        <dbReference type="EMBL" id="TNH29632.1"/>
    </source>
</evidence>
<evidence type="ECO:0000313" key="7">
    <source>
        <dbReference type="Proteomes" id="UP000306145"/>
    </source>
</evidence>
<dbReference type="GO" id="GO:0005829">
    <property type="term" value="C:cytosol"/>
    <property type="evidence" value="ECO:0007669"/>
    <property type="project" value="TreeGrafter"/>
</dbReference>
<dbReference type="SUPFAM" id="SSF47336">
    <property type="entry name" value="ACP-like"/>
    <property type="match status" value="1"/>
</dbReference>
<dbReference type="InterPro" id="IPR038020">
    <property type="entry name" value="MbtH-like_sf"/>
</dbReference>
<dbReference type="GO" id="GO:0072330">
    <property type="term" value="P:monocarboxylic acid biosynthetic process"/>
    <property type="evidence" value="ECO:0007669"/>
    <property type="project" value="UniProtKB-ARBA"/>
</dbReference>
<dbReference type="Gene3D" id="3.30.559.30">
    <property type="entry name" value="Nonribosomal peptide synthetase, condensation domain"/>
    <property type="match status" value="1"/>
</dbReference>
<evidence type="ECO:0000256" key="3">
    <source>
        <dbReference type="ARBA" id="ARBA00022553"/>
    </source>
</evidence>
<accession>A0A5C4QRN1</accession>
<dbReference type="InterPro" id="IPR006162">
    <property type="entry name" value="Ppantetheine_attach_site"/>
</dbReference>
<dbReference type="FunFam" id="3.40.50.980:FF:000002">
    <property type="entry name" value="Enterobactin synthetase component F"/>
    <property type="match status" value="1"/>
</dbReference>
<dbReference type="Gene3D" id="3.40.50.980">
    <property type="match status" value="2"/>
</dbReference>
<dbReference type="InterPro" id="IPR045851">
    <property type="entry name" value="AMP-bd_C_sf"/>
</dbReference>
<dbReference type="PROSITE" id="PS50075">
    <property type="entry name" value="CARRIER"/>
    <property type="match status" value="1"/>
</dbReference>
<dbReference type="Gene3D" id="3.30.300.30">
    <property type="match status" value="1"/>
</dbReference>
<dbReference type="Gene3D" id="2.30.38.10">
    <property type="entry name" value="Luciferase, Domain 3"/>
    <property type="match status" value="1"/>
</dbReference>
<dbReference type="FunFam" id="3.30.300.30:FF:000010">
    <property type="entry name" value="Enterobactin synthetase component F"/>
    <property type="match status" value="1"/>
</dbReference>
<dbReference type="OrthoDB" id="2472181at2"/>
<dbReference type="InterPro" id="IPR020806">
    <property type="entry name" value="PKS_PP-bd"/>
</dbReference>
<dbReference type="PANTHER" id="PTHR45527">
    <property type="entry name" value="NONRIBOSOMAL PEPTIDE SYNTHETASE"/>
    <property type="match status" value="1"/>
</dbReference>
<keyword evidence="7" id="KW-1185">Reference proteome</keyword>
<comment type="cofactor">
    <cofactor evidence="1">
        <name>pantetheine 4'-phosphate</name>
        <dbReference type="ChEBI" id="CHEBI:47942"/>
    </cofactor>
</comment>
<proteinExistence type="predicted"/>
<dbReference type="GO" id="GO:0047527">
    <property type="term" value="F:2,3-dihydroxybenzoate-serine ligase activity"/>
    <property type="evidence" value="ECO:0007669"/>
    <property type="project" value="TreeGrafter"/>
</dbReference>
<evidence type="ECO:0000256" key="1">
    <source>
        <dbReference type="ARBA" id="ARBA00001957"/>
    </source>
</evidence>
<dbReference type="Pfam" id="PF00550">
    <property type="entry name" value="PP-binding"/>
    <property type="match status" value="1"/>
</dbReference>
<dbReference type="FunFam" id="3.40.50.980:FF:000001">
    <property type="entry name" value="Non-ribosomal peptide synthetase"/>
    <property type="match status" value="1"/>
</dbReference>
<feature type="region of interest" description="Disordered" evidence="4">
    <location>
        <begin position="27"/>
        <end position="52"/>
    </location>
</feature>
<dbReference type="GO" id="GO:0009239">
    <property type="term" value="P:enterobactin biosynthetic process"/>
    <property type="evidence" value="ECO:0007669"/>
    <property type="project" value="TreeGrafter"/>
</dbReference>
<dbReference type="InterPro" id="IPR023213">
    <property type="entry name" value="CAT-like_dom_sf"/>
</dbReference>
<dbReference type="InterPro" id="IPR010071">
    <property type="entry name" value="AA_adenyl_dom"/>
</dbReference>
<gene>
    <name evidence="6" type="ORF">FHG89_11535</name>
</gene>
<dbReference type="FunFam" id="3.40.50.12780:FF:000012">
    <property type="entry name" value="Non-ribosomal peptide synthetase"/>
    <property type="match status" value="1"/>
</dbReference>
<feature type="domain" description="Carrier" evidence="5">
    <location>
        <begin position="1029"/>
        <end position="1104"/>
    </location>
</feature>
<dbReference type="SMART" id="SM00923">
    <property type="entry name" value="MbtH"/>
    <property type="match status" value="1"/>
</dbReference>
<dbReference type="InterPro" id="IPR000873">
    <property type="entry name" value="AMP-dep_synth/lig_dom"/>
</dbReference>
<dbReference type="SUPFAM" id="SSF56801">
    <property type="entry name" value="Acetyl-CoA synthetase-like"/>
    <property type="match status" value="1"/>
</dbReference>
<dbReference type="NCBIfam" id="TIGR01733">
    <property type="entry name" value="AA-adenyl-dom"/>
    <property type="match status" value="1"/>
</dbReference>
<dbReference type="Gene3D" id="1.10.1200.10">
    <property type="entry name" value="ACP-like"/>
    <property type="match status" value="1"/>
</dbReference>
<dbReference type="SUPFAM" id="SSF52777">
    <property type="entry name" value="CoA-dependent acyltransferases"/>
    <property type="match status" value="2"/>
</dbReference>
<dbReference type="InterPro" id="IPR036736">
    <property type="entry name" value="ACP-like_sf"/>
</dbReference>
<dbReference type="GO" id="GO:0031177">
    <property type="term" value="F:phosphopantetheine binding"/>
    <property type="evidence" value="ECO:0007669"/>
    <property type="project" value="InterPro"/>
</dbReference>
<keyword evidence="3" id="KW-0597">Phosphoprotein</keyword>
<dbReference type="Pfam" id="PF03621">
    <property type="entry name" value="MbtH"/>
    <property type="match status" value="1"/>
</dbReference>
<dbReference type="SMART" id="SM00823">
    <property type="entry name" value="PKS_PP"/>
    <property type="match status" value="1"/>
</dbReference>
<dbReference type="GO" id="GO:0043041">
    <property type="term" value="P:amino acid activation for nonribosomal peptide biosynthetic process"/>
    <property type="evidence" value="ECO:0007669"/>
    <property type="project" value="TreeGrafter"/>
</dbReference>
<dbReference type="SUPFAM" id="SSF160582">
    <property type="entry name" value="MbtH-like"/>
    <property type="match status" value="1"/>
</dbReference>
<dbReference type="PROSITE" id="PS00012">
    <property type="entry name" value="PHOSPHOPANTETHEINE"/>
    <property type="match status" value="1"/>
</dbReference>
<dbReference type="EMBL" id="VDFY01000138">
    <property type="protein sequence ID" value="TNH29632.1"/>
    <property type="molecule type" value="Genomic_DNA"/>
</dbReference>
<dbReference type="FunFam" id="1.10.1200.10:FF:000016">
    <property type="entry name" value="Non-ribosomal peptide synthase"/>
    <property type="match status" value="1"/>
</dbReference>
<dbReference type="FunFam" id="2.30.38.10:FF:000001">
    <property type="entry name" value="Non-ribosomal peptide synthetase PvdI"/>
    <property type="match status" value="1"/>
</dbReference>
<evidence type="ECO:0000259" key="5">
    <source>
        <dbReference type="PROSITE" id="PS50075"/>
    </source>
</evidence>
<dbReference type="CDD" id="cd19531">
    <property type="entry name" value="LCL_NRPS-like"/>
    <property type="match status" value="1"/>
</dbReference>
<name>A0A5C4QRN1_9ACTN</name>
<dbReference type="InterPro" id="IPR020845">
    <property type="entry name" value="AMP-binding_CS"/>
</dbReference>
<dbReference type="AlphaFoldDB" id="A0A5C4QRN1"/>
<evidence type="ECO:0000256" key="4">
    <source>
        <dbReference type="SAM" id="MobiDB-lite"/>
    </source>
</evidence>